<organism evidence="4 5">
    <name type="scientific">Pseudolactococcus laudensis</name>
    <dbReference type="NCBI Taxonomy" id="1494461"/>
    <lineage>
        <taxon>Bacteria</taxon>
        <taxon>Bacillati</taxon>
        <taxon>Bacillota</taxon>
        <taxon>Bacilli</taxon>
        <taxon>Lactobacillales</taxon>
        <taxon>Streptococcaceae</taxon>
        <taxon>Pseudolactococcus</taxon>
    </lineage>
</organism>
<reference evidence="4 5" key="1">
    <citation type="submission" date="2020-07" db="EMBL/GenBank/DDBJ databases">
        <authorList>
            <person name="Hilgarth M."/>
            <person name="Werum V."/>
            <person name="Vogel R.F."/>
        </authorList>
    </citation>
    <scope>NUCLEOTIDE SEQUENCE [LARGE SCALE GENOMIC DNA]</scope>
    <source>
        <strain evidence="4 5">DSM 28961</strain>
    </source>
</reference>
<feature type="transmembrane region" description="Helical" evidence="2">
    <location>
        <begin position="167"/>
        <end position="191"/>
    </location>
</feature>
<sequence length="258" mass="28433">MKMKYCQHCGNEMKLEDRYCQNCGADSQVPVAQAADPATDISAAQESASIIEKIQDDVSPVAQESGDKTPETTSTSQDAEEEIQATSPVTQESEGISEPENDSQDVPSTFQETVAPSQEEPVGTTQTASAFVQVAAPTPLNTNGIETKFNWGAFVSPFSFGIAHKTYLGLLSLLAIIPILGWIFAIVWAFVFGFNGEKWALENSANQYRDNEEFRKVMSPWHRYGLVAFIIAAAVIVIYLIVFIVIFSSFSHYNNYNY</sequence>
<evidence type="ECO:0000259" key="3">
    <source>
        <dbReference type="Pfam" id="PF13240"/>
    </source>
</evidence>
<evidence type="ECO:0000256" key="1">
    <source>
        <dbReference type="SAM" id="MobiDB-lite"/>
    </source>
</evidence>
<feature type="compositionally biased region" description="Polar residues" evidence="1">
    <location>
        <begin position="84"/>
        <end position="94"/>
    </location>
</feature>
<keyword evidence="2" id="KW-0472">Membrane</keyword>
<evidence type="ECO:0000256" key="2">
    <source>
        <dbReference type="SAM" id="Phobius"/>
    </source>
</evidence>
<dbReference type="RefSeq" id="WP_180747459.1">
    <property type="nucleotide sequence ID" value="NZ_JACBNY010000021.1"/>
</dbReference>
<dbReference type="Pfam" id="PF13240">
    <property type="entry name" value="Zn_Ribbon_1"/>
    <property type="match status" value="1"/>
</dbReference>
<gene>
    <name evidence="4" type="ORF">HZR21_09590</name>
</gene>
<feature type="domain" description="Zinc-ribbon" evidence="3">
    <location>
        <begin position="5"/>
        <end position="25"/>
    </location>
</feature>
<protein>
    <recommendedName>
        <fullName evidence="3">Zinc-ribbon domain-containing protein</fullName>
    </recommendedName>
</protein>
<dbReference type="GeneID" id="303195770"/>
<dbReference type="InterPro" id="IPR026870">
    <property type="entry name" value="Zinc_ribbon_dom"/>
</dbReference>
<feature type="transmembrane region" description="Helical" evidence="2">
    <location>
        <begin position="224"/>
        <end position="247"/>
    </location>
</feature>
<dbReference type="Proteomes" id="UP000530186">
    <property type="component" value="Unassembled WGS sequence"/>
</dbReference>
<feature type="compositionally biased region" description="Polar residues" evidence="1">
    <location>
        <begin position="104"/>
        <end position="116"/>
    </location>
</feature>
<keyword evidence="2" id="KW-1133">Transmembrane helix</keyword>
<dbReference type="EMBL" id="JACBNY010000021">
    <property type="protein sequence ID" value="MBA0017354.1"/>
    <property type="molecule type" value="Genomic_DNA"/>
</dbReference>
<keyword evidence="5" id="KW-1185">Reference proteome</keyword>
<dbReference type="AlphaFoldDB" id="A0A7V8SKE7"/>
<evidence type="ECO:0000313" key="4">
    <source>
        <dbReference type="EMBL" id="MBA0017354.1"/>
    </source>
</evidence>
<proteinExistence type="predicted"/>
<keyword evidence="2" id="KW-0812">Transmembrane</keyword>
<evidence type="ECO:0000313" key="5">
    <source>
        <dbReference type="Proteomes" id="UP000530186"/>
    </source>
</evidence>
<name>A0A7V8SKE7_9LACT</name>
<feature type="region of interest" description="Disordered" evidence="1">
    <location>
        <begin position="33"/>
        <end position="126"/>
    </location>
</feature>
<accession>A0A7V8SKE7</accession>
<comment type="caution">
    <text evidence="4">The sequence shown here is derived from an EMBL/GenBank/DDBJ whole genome shotgun (WGS) entry which is preliminary data.</text>
</comment>